<organism evidence="2 4">
    <name type="scientific">Phytophthora infestans</name>
    <name type="common">Potato late blight agent</name>
    <name type="synonym">Botrytis infestans</name>
    <dbReference type="NCBI Taxonomy" id="4787"/>
    <lineage>
        <taxon>Eukaryota</taxon>
        <taxon>Sar</taxon>
        <taxon>Stramenopiles</taxon>
        <taxon>Oomycota</taxon>
        <taxon>Peronosporomycetes</taxon>
        <taxon>Peronosporales</taxon>
        <taxon>Peronosporaceae</taxon>
        <taxon>Phytophthora</taxon>
    </lineage>
</organism>
<name>A0A833T949_PHYIN</name>
<dbReference type="EMBL" id="JAACNO010001006">
    <property type="protein sequence ID" value="KAF4143580.1"/>
    <property type="molecule type" value="Genomic_DNA"/>
</dbReference>
<evidence type="ECO:0000313" key="3">
    <source>
        <dbReference type="EMBL" id="KAF4143580.1"/>
    </source>
</evidence>
<reference evidence="2" key="1">
    <citation type="submission" date="2020-04" db="EMBL/GenBank/DDBJ databases">
        <title>Hybrid Assembly of Korean Phytophthora infestans isolates.</title>
        <authorList>
            <person name="Prokchorchik M."/>
            <person name="Lee Y."/>
            <person name="Seo J."/>
            <person name="Cho J.-H."/>
            <person name="Park Y.-E."/>
            <person name="Jang D.-C."/>
            <person name="Im J.-S."/>
            <person name="Choi J.-G."/>
            <person name="Park H.-J."/>
            <person name="Lee G.-B."/>
            <person name="Lee Y.-G."/>
            <person name="Hong S.-Y."/>
            <person name="Cho K."/>
            <person name="Sohn K.H."/>
        </authorList>
    </citation>
    <scope>NUCLEOTIDE SEQUENCE</scope>
    <source>
        <strain evidence="2">KR_1_A1</strain>
        <strain evidence="3">KR_2_A2</strain>
    </source>
</reference>
<evidence type="ECO:0000256" key="1">
    <source>
        <dbReference type="SAM" id="MobiDB-lite"/>
    </source>
</evidence>
<comment type="caution">
    <text evidence="2">The sequence shown here is derived from an EMBL/GenBank/DDBJ whole genome shotgun (WGS) entry which is preliminary data.</text>
</comment>
<feature type="region of interest" description="Disordered" evidence="1">
    <location>
        <begin position="1"/>
        <end position="26"/>
    </location>
</feature>
<dbReference type="Proteomes" id="UP000602510">
    <property type="component" value="Unassembled WGS sequence"/>
</dbReference>
<feature type="compositionally biased region" description="Basic and acidic residues" evidence="1">
    <location>
        <begin position="1"/>
        <end position="11"/>
    </location>
</feature>
<evidence type="ECO:0000313" key="4">
    <source>
        <dbReference type="Proteomes" id="UP000602510"/>
    </source>
</evidence>
<dbReference type="EMBL" id="WSZM01000184">
    <property type="protein sequence ID" value="KAF4038894.1"/>
    <property type="molecule type" value="Genomic_DNA"/>
</dbReference>
<gene>
    <name evidence="2" type="ORF">GN244_ATG08875</name>
    <name evidence="3" type="ORF">GN958_ATG07313</name>
</gene>
<feature type="compositionally biased region" description="Basic and acidic residues" evidence="1">
    <location>
        <begin position="327"/>
        <end position="340"/>
    </location>
</feature>
<dbReference type="AlphaFoldDB" id="A0A833T949"/>
<keyword evidence="4" id="KW-1185">Reference proteome</keyword>
<feature type="compositionally biased region" description="Basic and acidic residues" evidence="1">
    <location>
        <begin position="305"/>
        <end position="315"/>
    </location>
</feature>
<protein>
    <submittedName>
        <fullName evidence="2">Uncharacterized protein</fullName>
    </submittedName>
</protein>
<sequence>MWRNEAKKSDPEQQPPLATSDDAQRPYRHLHLRNNQMEVMPTVSQGAIHDERPAPSSVAAAASSRIGGDRNWSTRIRASIARLMGIDGVSLDPGSFAKLIEEKRAAKVAEQTFHERVDRLQAASEAAHKEHCERLRGIYPASTAKKMRFSTASHPSLSAPVTLSSASSALCQPRHEALDALAVAAATENLSDTLTVSKEKRTNRRQNSFSLGVGAGTDHNPVRVHDPELAKAVNKLSDKLAQLLGQLQATSDATTAESILAAAAAIALEATEMRRNEEVALARMVEIEKHRQHIMQGLLEYEMRKEQRELNESSKRCTASSHGSLDSPKDRDANADGKQA</sequence>
<accession>A0A833T949</accession>
<dbReference type="Proteomes" id="UP000704712">
    <property type="component" value="Unassembled WGS sequence"/>
</dbReference>
<proteinExistence type="predicted"/>
<feature type="region of interest" description="Disordered" evidence="1">
    <location>
        <begin position="305"/>
        <end position="340"/>
    </location>
</feature>
<dbReference type="OMA" id="NESSKRC"/>
<evidence type="ECO:0000313" key="2">
    <source>
        <dbReference type="EMBL" id="KAF4038894.1"/>
    </source>
</evidence>